<dbReference type="InterPro" id="IPR043749">
    <property type="entry name" value="DUF5694"/>
</dbReference>
<keyword evidence="2" id="KW-1185">Reference proteome</keyword>
<protein>
    <submittedName>
        <fullName evidence="1">DUF5694 domain-containing protein</fullName>
    </submittedName>
</protein>
<reference evidence="1" key="1">
    <citation type="submission" date="2022-07" db="EMBL/GenBank/DDBJ databases">
        <title>Description and genome-wide analysis of Profundicola chukchiensis gen. nov., sp. nov., marine bacteria isolated from bottom sediments of the Chukchi Sea.</title>
        <authorList>
            <person name="Romanenko L."/>
            <person name="Otstavnykh N."/>
            <person name="Kurilenko V."/>
            <person name="Eremeev V."/>
            <person name="Velansky P."/>
            <person name="Mikhailov V."/>
            <person name="Isaeva M."/>
        </authorList>
    </citation>
    <scope>NUCLEOTIDE SEQUENCE</scope>
    <source>
        <strain evidence="1">KMM 9713</strain>
    </source>
</reference>
<name>A0A9X4MW73_9FLAO</name>
<gene>
    <name evidence="1" type="ORF">NMK71_06195</name>
</gene>
<dbReference type="RefSeq" id="WP_304420509.1">
    <property type="nucleotide sequence ID" value="NZ_JANCMU010000002.1"/>
</dbReference>
<organism evidence="1 2">
    <name type="scientific">Profundicola chukchiensis</name>
    <dbReference type="NCBI Taxonomy" id="2961959"/>
    <lineage>
        <taxon>Bacteria</taxon>
        <taxon>Pseudomonadati</taxon>
        <taxon>Bacteroidota</taxon>
        <taxon>Flavobacteriia</taxon>
        <taxon>Flavobacteriales</taxon>
        <taxon>Weeksellaceae</taxon>
        <taxon>Profundicola</taxon>
    </lineage>
</organism>
<evidence type="ECO:0000313" key="1">
    <source>
        <dbReference type="EMBL" id="MDG4945998.1"/>
    </source>
</evidence>
<dbReference type="Proteomes" id="UP001152599">
    <property type="component" value="Unassembled WGS sequence"/>
</dbReference>
<comment type="caution">
    <text evidence="1">The sequence shown here is derived from an EMBL/GenBank/DDBJ whole genome shotgun (WGS) entry which is preliminary data.</text>
</comment>
<dbReference type="Pfam" id="PF18950">
    <property type="entry name" value="DUF5694"/>
    <property type="match status" value="1"/>
</dbReference>
<dbReference type="AlphaFoldDB" id="A0A9X4MW73"/>
<sequence length="276" mass="32216">MNRLFCLLIALLILSCQNHDKYVSSYNETNIEWNKSEKIKVLNFGTFHFGYTPDKNKTEFDENNQNNQKQAHEIAQLLSEFKPTVIIVETVPSYNLELQEIFKQYKTNPTMEFNNINEIQLIAFEVGRLSESKRIYGIDHQLGYNYMIGDEIKNNDIDSVTYNYFKSSAETYNQIENMSLKNALTLMNTNDYLNWNINVNADILTYVGKNNGHQGADEASEFYKRNLRMFSNLNRIPLSEDDRVFILMGAGHTAFFRDFISRSPKYEGVPVEHYLK</sequence>
<accession>A0A9X4MW73</accession>
<dbReference type="PROSITE" id="PS51257">
    <property type="entry name" value="PROKAR_LIPOPROTEIN"/>
    <property type="match status" value="1"/>
</dbReference>
<proteinExistence type="predicted"/>
<evidence type="ECO:0000313" key="2">
    <source>
        <dbReference type="Proteomes" id="UP001152599"/>
    </source>
</evidence>
<dbReference type="EMBL" id="JANCMU010000002">
    <property type="protein sequence ID" value="MDG4945998.1"/>
    <property type="molecule type" value="Genomic_DNA"/>
</dbReference>